<dbReference type="InterPro" id="IPR043502">
    <property type="entry name" value="DNA/RNA_pol_sf"/>
</dbReference>
<dbReference type="InterPro" id="IPR038563">
    <property type="entry name" value="Endonuclease_7_sf"/>
</dbReference>
<protein>
    <recommendedName>
        <fullName evidence="3">DNA-directed DNA polymerase</fullName>
    </recommendedName>
</protein>
<dbReference type="InterPro" id="IPR044925">
    <property type="entry name" value="His-Me_finger_sf"/>
</dbReference>
<organism evidence="1 2">
    <name type="scientific">Aphis glycines</name>
    <name type="common">Soybean aphid</name>
    <dbReference type="NCBI Taxonomy" id="307491"/>
    <lineage>
        <taxon>Eukaryota</taxon>
        <taxon>Metazoa</taxon>
        <taxon>Ecdysozoa</taxon>
        <taxon>Arthropoda</taxon>
        <taxon>Hexapoda</taxon>
        <taxon>Insecta</taxon>
        <taxon>Pterygota</taxon>
        <taxon>Neoptera</taxon>
        <taxon>Paraneoptera</taxon>
        <taxon>Hemiptera</taxon>
        <taxon>Sternorrhyncha</taxon>
        <taxon>Aphidomorpha</taxon>
        <taxon>Aphidoidea</taxon>
        <taxon>Aphididae</taxon>
        <taxon>Aphidini</taxon>
        <taxon>Aphis</taxon>
        <taxon>Aphis</taxon>
    </lineage>
</organism>
<evidence type="ECO:0008006" key="3">
    <source>
        <dbReference type="Google" id="ProtNLM"/>
    </source>
</evidence>
<dbReference type="Proteomes" id="UP000475862">
    <property type="component" value="Unassembled WGS sequence"/>
</dbReference>
<keyword evidence="2" id="KW-1185">Reference proteome</keyword>
<dbReference type="Gene3D" id="3.40.1800.10">
    <property type="entry name" value="His-Me finger endonucleases"/>
    <property type="match status" value="1"/>
</dbReference>
<dbReference type="GO" id="GO:0071897">
    <property type="term" value="P:DNA biosynthetic process"/>
    <property type="evidence" value="ECO:0007669"/>
    <property type="project" value="UniProtKB-ARBA"/>
</dbReference>
<dbReference type="PANTHER" id="PTHR31511">
    <property type="entry name" value="PROTEIN CBG23764"/>
    <property type="match status" value="1"/>
</dbReference>
<dbReference type="SUPFAM" id="SSF54060">
    <property type="entry name" value="His-Me finger endonucleases"/>
    <property type="match status" value="1"/>
</dbReference>
<dbReference type="PANTHER" id="PTHR31511:SF12">
    <property type="entry name" value="RHO TERMINATION FACTOR N-TERMINAL DOMAIN-CONTAINING PROTEIN"/>
    <property type="match status" value="1"/>
</dbReference>
<dbReference type="SUPFAM" id="SSF56672">
    <property type="entry name" value="DNA/RNA polymerases"/>
    <property type="match status" value="1"/>
</dbReference>
<dbReference type="Pfam" id="PF02945">
    <property type="entry name" value="Endonuclease_7"/>
    <property type="match status" value="1"/>
</dbReference>
<evidence type="ECO:0000313" key="2">
    <source>
        <dbReference type="Proteomes" id="UP000475862"/>
    </source>
</evidence>
<dbReference type="EMBL" id="VYZN01000076">
    <property type="protein sequence ID" value="KAE9523742.1"/>
    <property type="molecule type" value="Genomic_DNA"/>
</dbReference>
<dbReference type="SUPFAM" id="SSF53098">
    <property type="entry name" value="Ribonuclease H-like"/>
    <property type="match status" value="1"/>
</dbReference>
<gene>
    <name evidence="1" type="ORF">AGLY_015802</name>
</gene>
<evidence type="ECO:0000313" key="1">
    <source>
        <dbReference type="EMBL" id="KAE9523742.1"/>
    </source>
</evidence>
<reference evidence="1 2" key="1">
    <citation type="submission" date="2019-08" db="EMBL/GenBank/DDBJ databases">
        <title>The genome of the soybean aphid Biotype 1, its phylome, world population structure and adaptation to the North American continent.</title>
        <authorList>
            <person name="Giordano R."/>
            <person name="Donthu R.K."/>
            <person name="Hernandez A.G."/>
            <person name="Wright C.L."/>
            <person name="Zimin A.V."/>
        </authorList>
    </citation>
    <scope>NUCLEOTIDE SEQUENCE [LARGE SCALE GENOMIC DNA]</scope>
    <source>
        <tissue evidence="1">Whole aphids</tissue>
    </source>
</reference>
<dbReference type="OrthoDB" id="8191949at2759"/>
<dbReference type="AlphaFoldDB" id="A0A6G0SZR0"/>
<comment type="caution">
    <text evidence="1">The sequence shown here is derived from an EMBL/GenBank/DDBJ whole genome shotgun (WGS) entry which is preliminary data.</text>
</comment>
<proteinExistence type="predicted"/>
<accession>A0A6G0SZR0</accession>
<sequence>MVKANCDVPAELLEQFNIPTSPIIFRGDEDNKNVGEHFVNSIVEIAENIEKLLQTNIPITFTAEQQQAHNLCKTCNLCKNDFSVGNHKVADHCHLSGKFRQTLCNTCNLKLQTPNFVPCFFHNLSNYDAHFIVTELGLDVKRISVIPNSEEKFISFSKHVSNNFSIRFIDTLRFMASSLSTLSENLLTPGFEKFRETAKHFNAKVLPLVFPYEYTDGWNKLEQTHLPEKADFYSTLTESNIQEEDYEHAKTVWSHFECKTLGEYSDLYLKIDVLLLADVFENFRDLCLTTYCLDPSFYYTAPGFSFDCMLKYTRVKLELLTEYDMLLMIEKGIRDGLTQASMKYVKANNEKTPDYDPTKSKSWLIYQDCNNLYGWAMSQHMPYGGFKWVEPKLEELNDLNDTSAIGRIYELGYTHGNTSVEKNYIIHYRNLQQAIANGLIVEKVHRVLQFNQSPWLAPYIALNTEMRKKAANDFEKDFFKLLNNAVYGKTMESMRKRIKMELVSSDCRLQKLIIEQLINQSTFKHCITYNETLNAVALENKIIDFCKPIYIGFAVLEISKYLMYDYHYNVLQKHYDDKIELMYTDTDSLVYYIQADDVEKSQLVESNGHCKSTPWPPVLQCCEKEDSWAIF</sequence>
<dbReference type="GO" id="GO:0042575">
    <property type="term" value="C:DNA polymerase complex"/>
    <property type="evidence" value="ECO:0007669"/>
    <property type="project" value="UniProtKB-ARBA"/>
</dbReference>
<name>A0A6G0SZR0_APHGL</name>
<dbReference type="InterPro" id="IPR004211">
    <property type="entry name" value="Endonuclease_7"/>
</dbReference>
<dbReference type="InterPro" id="IPR012337">
    <property type="entry name" value="RNaseH-like_sf"/>
</dbReference>